<organism evidence="2">
    <name type="scientific">Euplotes harpa</name>
    <dbReference type="NCBI Taxonomy" id="151035"/>
    <lineage>
        <taxon>Eukaryota</taxon>
        <taxon>Sar</taxon>
        <taxon>Alveolata</taxon>
        <taxon>Ciliophora</taxon>
        <taxon>Intramacronucleata</taxon>
        <taxon>Spirotrichea</taxon>
        <taxon>Hypotrichia</taxon>
        <taxon>Euplotida</taxon>
        <taxon>Euplotidae</taxon>
        <taxon>Euplotes</taxon>
    </lineage>
</organism>
<accession>A0A7S3J3M1</accession>
<feature type="chain" id="PRO_5030823287" evidence="1">
    <location>
        <begin position="20"/>
        <end position="197"/>
    </location>
</feature>
<sequence>MKLTLVCFIALCLWLSSAAILEPSLTANQEIEELAEVFRESYHSFFLKYFNIEGSFLQDALNGIKRLTYPFNPECFGPIFVSHIERIWEIYNDSTIPYDEKFKLIHEEEEKAALEIVDNCELRKLADDMNELCKNGVCSPAWILIRIYSRLYPTYLLVTEIFSSLFRWKPTHRDVVEDLKTVSGDFAQLVRILIGKY</sequence>
<name>A0A7S3J3M1_9SPIT</name>
<keyword evidence="1" id="KW-0732">Signal</keyword>
<feature type="signal peptide" evidence="1">
    <location>
        <begin position="1"/>
        <end position="19"/>
    </location>
</feature>
<evidence type="ECO:0000256" key="1">
    <source>
        <dbReference type="SAM" id="SignalP"/>
    </source>
</evidence>
<proteinExistence type="predicted"/>
<protein>
    <submittedName>
        <fullName evidence="2">Uncharacterized protein</fullName>
    </submittedName>
</protein>
<dbReference type="EMBL" id="HBII01008949">
    <property type="protein sequence ID" value="CAE0344956.1"/>
    <property type="molecule type" value="Transcribed_RNA"/>
</dbReference>
<dbReference type="AlphaFoldDB" id="A0A7S3J3M1"/>
<evidence type="ECO:0000313" key="2">
    <source>
        <dbReference type="EMBL" id="CAE0344956.1"/>
    </source>
</evidence>
<gene>
    <name evidence="2" type="ORF">EHAR0213_LOCUS3865</name>
</gene>
<reference evidence="2" key="1">
    <citation type="submission" date="2021-01" db="EMBL/GenBank/DDBJ databases">
        <authorList>
            <person name="Corre E."/>
            <person name="Pelletier E."/>
            <person name="Niang G."/>
            <person name="Scheremetjew M."/>
            <person name="Finn R."/>
            <person name="Kale V."/>
            <person name="Holt S."/>
            <person name="Cochrane G."/>
            <person name="Meng A."/>
            <person name="Brown T."/>
            <person name="Cohen L."/>
        </authorList>
    </citation>
    <scope>NUCLEOTIDE SEQUENCE</scope>
    <source>
        <strain evidence="2">FSP1.4</strain>
    </source>
</reference>